<organism evidence="1 2">
    <name type="scientific">Solanum tuberosum</name>
    <name type="common">Potato</name>
    <dbReference type="NCBI Taxonomy" id="4113"/>
    <lineage>
        <taxon>Eukaryota</taxon>
        <taxon>Viridiplantae</taxon>
        <taxon>Streptophyta</taxon>
        <taxon>Embryophyta</taxon>
        <taxon>Tracheophyta</taxon>
        <taxon>Spermatophyta</taxon>
        <taxon>Magnoliopsida</taxon>
        <taxon>eudicotyledons</taxon>
        <taxon>Gunneridae</taxon>
        <taxon>Pentapetalae</taxon>
        <taxon>asterids</taxon>
        <taxon>lamiids</taxon>
        <taxon>Solanales</taxon>
        <taxon>Solanaceae</taxon>
        <taxon>Solanoideae</taxon>
        <taxon>Solaneae</taxon>
        <taxon>Solanum</taxon>
    </lineage>
</organism>
<gene>
    <name evidence="1" type="ORF">KY290_027948</name>
</gene>
<name>A0ABQ7UIC0_SOLTU</name>
<evidence type="ECO:0000313" key="1">
    <source>
        <dbReference type="EMBL" id="KAH0748716.1"/>
    </source>
</evidence>
<proteinExistence type="predicted"/>
<reference evidence="1 2" key="1">
    <citation type="journal article" date="2021" name="bioRxiv">
        <title>Chromosome-scale and haplotype-resolved genome assembly of a tetraploid potato cultivar.</title>
        <authorList>
            <person name="Sun H."/>
            <person name="Jiao W.-B."/>
            <person name="Krause K."/>
            <person name="Campoy J.A."/>
            <person name="Goel M."/>
            <person name="Folz-Donahue K."/>
            <person name="Kukat C."/>
            <person name="Huettel B."/>
            <person name="Schneeberger K."/>
        </authorList>
    </citation>
    <scope>NUCLEOTIDE SEQUENCE [LARGE SCALE GENOMIC DNA]</scope>
    <source>
        <strain evidence="1">SolTubOtavaFocal</strain>
        <tissue evidence="1">Leaves</tissue>
    </source>
</reference>
<keyword evidence="2" id="KW-1185">Reference proteome</keyword>
<evidence type="ECO:0000313" key="2">
    <source>
        <dbReference type="Proteomes" id="UP000826656"/>
    </source>
</evidence>
<dbReference type="Proteomes" id="UP000826656">
    <property type="component" value="Unassembled WGS sequence"/>
</dbReference>
<comment type="caution">
    <text evidence="1">The sequence shown here is derived from an EMBL/GenBank/DDBJ whole genome shotgun (WGS) entry which is preliminary data.</text>
</comment>
<accession>A0ABQ7UIC0</accession>
<dbReference type="EMBL" id="JAIVGD010000019">
    <property type="protein sequence ID" value="KAH0748716.1"/>
    <property type="molecule type" value="Genomic_DNA"/>
</dbReference>
<sequence length="179" mass="20203">MKSVESKGVEELRQLSPDPVSVQLKNKAKVTTEMLIDNMQEQPNGTVPCNQETLKQQQAKVLEFWNEIVQTSWGGSQVESSSSNQFWADEVEEEVASQGKKKLIWNEFDIAKLTNAGYKLEYVPPSKKGEKQVVECHASSLHPGRDWHSKTIAGPKRTLGLAYLTQRKTIFILIMINNT</sequence>
<protein>
    <submittedName>
        <fullName evidence="1">Uncharacterized protein</fullName>
    </submittedName>
</protein>